<proteinExistence type="predicted"/>
<gene>
    <name evidence="1" type="ORF">ESCO_001295</name>
</gene>
<protein>
    <submittedName>
        <fullName evidence="1">Serine/threonine-protein kinase TEL1</fullName>
    </submittedName>
</protein>
<comment type="caution">
    <text evidence="1">The sequence shown here is derived from an EMBL/GenBank/DDBJ whole genome shotgun (WGS) entry which is preliminary data.</text>
</comment>
<reference evidence="1 2" key="1">
    <citation type="submission" date="2015-07" db="EMBL/GenBank/DDBJ databases">
        <title>The genome of the fungus Escovopsis weberi, a specialized disease agent of ant agriculture.</title>
        <authorList>
            <person name="de Man T.J."/>
            <person name="Stajich J.E."/>
            <person name="Kubicek C.P."/>
            <person name="Chenthamara K."/>
            <person name="Atanasova L."/>
            <person name="Druzhinina I.S."/>
            <person name="Birnbaum S."/>
            <person name="Barribeau S.M."/>
            <person name="Teiling C."/>
            <person name="Suen G."/>
            <person name="Currie C."/>
            <person name="Gerardo N.M."/>
        </authorList>
    </citation>
    <scope>NUCLEOTIDE SEQUENCE [LARGE SCALE GENOMIC DNA]</scope>
</reference>
<dbReference type="EMBL" id="LGSR01000020">
    <property type="protein sequence ID" value="KOS19771.1"/>
    <property type="molecule type" value="Genomic_DNA"/>
</dbReference>
<evidence type="ECO:0000313" key="1">
    <source>
        <dbReference type="EMBL" id="KOS19771.1"/>
    </source>
</evidence>
<keyword evidence="2" id="KW-1185">Reference proteome</keyword>
<evidence type="ECO:0000313" key="2">
    <source>
        <dbReference type="Proteomes" id="UP000053831"/>
    </source>
</evidence>
<dbReference type="STRING" id="150374.A0A0M8N4N3"/>
<name>A0A0M8N4N3_ESCWE</name>
<dbReference type="GO" id="GO:0016301">
    <property type="term" value="F:kinase activity"/>
    <property type="evidence" value="ECO:0007669"/>
    <property type="project" value="UniProtKB-KW"/>
</dbReference>
<keyword evidence="1" id="KW-0418">Kinase</keyword>
<dbReference type="OrthoDB" id="381190at2759"/>
<organism evidence="1 2">
    <name type="scientific">Escovopsis weberi</name>
    <dbReference type="NCBI Taxonomy" id="150374"/>
    <lineage>
        <taxon>Eukaryota</taxon>
        <taxon>Fungi</taxon>
        <taxon>Dikarya</taxon>
        <taxon>Ascomycota</taxon>
        <taxon>Pezizomycotina</taxon>
        <taxon>Sordariomycetes</taxon>
        <taxon>Hypocreomycetidae</taxon>
        <taxon>Hypocreales</taxon>
        <taxon>Hypocreaceae</taxon>
        <taxon>Escovopsis</taxon>
    </lineage>
</organism>
<accession>A0A0M8N4N3</accession>
<dbReference type="Proteomes" id="UP000053831">
    <property type="component" value="Unassembled WGS sequence"/>
</dbReference>
<sequence length="202" mass="22773">MVYTAAFPTSDKAKGEERVKKKLGSQVFFESVYISFADVVALFFDIIDQEDAMERVFAKSNLSVARDNLEAMKKIAHSPMKLPPNQQPMFRAKFVLHELQRLCQGTEYQFQELWTPALVVFVARKLLGSVHQALGSLHACSVVRKLRILISLAGTVALESYCLEMLLHSIRSFIVDIECADDALGITQYLLDGGRRYLTQPI</sequence>
<dbReference type="AlphaFoldDB" id="A0A0M8N4N3"/>
<keyword evidence="1" id="KW-0808">Transferase</keyword>